<dbReference type="InterPro" id="IPR033413">
    <property type="entry name" value="DUF5117"/>
</dbReference>
<keyword evidence="5" id="KW-0645">Protease</keyword>
<sequence>MKINFKVVLPLLVAVPCLVLGQEKDVSVKNPSDTVKKETPGPPVKIKPYEEVVTDEAVSSPGLFTVHKVKEKYFFELPDTIMNREILAVTRFVKTPGAATFYGGELANQQTVYWEKGPDNNVFLRASILVVQSKDSTQAITRAVKASSLDPIVASFDISAFSKSKNGVVIDVTDFFKGDNQVVSLTPYQKKAIKITNIAADKSYISGIRSFPINTEVHSVKTFTVTPTTGPYRPTEKPIVAGMETGFITMELNTSFLLLPKTPMQRRYFDKRVGYFADELTRFGDEQQSVKPVSHIVRWRLEPKDEDIEKFKKGELVEPKKPIVYYIDPATPKKWRKYLIAGVNDWQVAFEQAGFKNAIYAKEWPENDTTMSMEDARYSVIRYLASPVSNAYGPNVHDPRSGEILESHIGWYHNIMKILRNWYMVQAGAIDKRARKMEFDDELMGSLIRFVSSHEVGHTLGLRHNMGSSSQTPVEKLRDKSWVEANGHTVSIMDYARFNYVAQPEDSIGPKGIYPRIGEYDKWAIEWGYGHVRAKDYDEERKLLFGMTTKRLADNPKLWFGGEGSLQDPRSQSEDLGDNSMKASEYGIRNLKRVMANLEEWTREEGDTYDNFNELYGEVTTQYQRYIYHVMKNIGGVYFTNKSSMEPGDQVEIVERSKQKEAVDFLIKQVFVTPDWLISEDVLGKLNEWPVKKISSLQEAALRCLSPGMLLMIIESAERSSDPYTLTEYLNDVTEGIWSELDTKESITLYRRNLQKMYITSLSAIIKPETKPATPGAMFTIIEPTTVNSDVQSIVRHLLHNLKRRIEKKASKTKDELTRYHLEDVTLRITNVLKDK</sequence>
<protein>
    <submittedName>
        <fullName evidence="5">Zinc-dependent metalloprotease</fullName>
    </submittedName>
</protein>
<evidence type="ECO:0000259" key="3">
    <source>
        <dbReference type="Pfam" id="PF17148"/>
    </source>
</evidence>
<keyword evidence="5" id="KW-0482">Metalloprotease</keyword>
<dbReference type="PANTHER" id="PTHR38478:SF1">
    <property type="entry name" value="ZINC DEPENDENT METALLOPROTEASE DOMAIN LIPOPROTEIN"/>
    <property type="match status" value="1"/>
</dbReference>
<keyword evidence="5" id="KW-0378">Hydrolase</keyword>
<evidence type="ECO:0000256" key="1">
    <source>
        <dbReference type="SAM" id="SignalP"/>
    </source>
</evidence>
<dbReference type="Pfam" id="PF17148">
    <property type="entry name" value="DUF5117"/>
    <property type="match status" value="1"/>
</dbReference>
<dbReference type="Pfam" id="PF16313">
    <property type="entry name" value="DUF4953"/>
    <property type="match status" value="1"/>
</dbReference>
<evidence type="ECO:0000313" key="6">
    <source>
        <dbReference type="Proteomes" id="UP000606494"/>
    </source>
</evidence>
<dbReference type="Gene3D" id="3.40.390.10">
    <property type="entry name" value="Collagenase (Catalytic Domain)"/>
    <property type="match status" value="1"/>
</dbReference>
<feature type="signal peptide" evidence="1">
    <location>
        <begin position="1"/>
        <end position="21"/>
    </location>
</feature>
<dbReference type="InterPro" id="IPR033428">
    <property type="entry name" value="DUF5118"/>
</dbReference>
<accession>A0ABR7XYA9</accession>
<dbReference type="Proteomes" id="UP000606494">
    <property type="component" value="Unassembled WGS sequence"/>
</dbReference>
<dbReference type="InterPro" id="IPR032534">
    <property type="entry name" value="EcxA_zinc-bd"/>
</dbReference>
<dbReference type="Pfam" id="PF17162">
    <property type="entry name" value="DUF5118"/>
    <property type="match status" value="1"/>
</dbReference>
<keyword evidence="1" id="KW-0732">Signal</keyword>
<dbReference type="EMBL" id="JACNYK010000001">
    <property type="protein sequence ID" value="MBD1424021.1"/>
    <property type="molecule type" value="Genomic_DNA"/>
</dbReference>
<dbReference type="CDD" id="cd04276">
    <property type="entry name" value="ZnMc_MMP_like_2"/>
    <property type="match status" value="1"/>
</dbReference>
<name>A0ABR7XYA9_9SPHI</name>
<dbReference type="GO" id="GO:0008237">
    <property type="term" value="F:metallopeptidase activity"/>
    <property type="evidence" value="ECO:0007669"/>
    <property type="project" value="UniProtKB-KW"/>
</dbReference>
<feature type="domain" description="DUF5118" evidence="4">
    <location>
        <begin position="46"/>
        <end position="95"/>
    </location>
</feature>
<feature type="chain" id="PRO_5045954927" evidence="1">
    <location>
        <begin position="22"/>
        <end position="836"/>
    </location>
</feature>
<dbReference type="RefSeq" id="WP_190307207.1">
    <property type="nucleotide sequence ID" value="NZ_JACNYK010000001.1"/>
</dbReference>
<dbReference type="SUPFAM" id="SSF55486">
    <property type="entry name" value="Metalloproteases ('zincins'), catalytic domain"/>
    <property type="match status" value="1"/>
</dbReference>
<evidence type="ECO:0000313" key="5">
    <source>
        <dbReference type="EMBL" id="MBD1424021.1"/>
    </source>
</evidence>
<feature type="domain" description="DUF5117" evidence="3">
    <location>
        <begin position="104"/>
        <end position="304"/>
    </location>
</feature>
<proteinExistence type="predicted"/>
<comment type="caution">
    <text evidence="5">The sequence shown here is derived from an EMBL/GenBank/DDBJ whole genome shotgun (WGS) entry which is preliminary data.</text>
</comment>
<dbReference type="PANTHER" id="PTHR38478">
    <property type="entry name" value="PEPTIDASE M1A AND M12B"/>
    <property type="match status" value="1"/>
</dbReference>
<dbReference type="InterPro" id="IPR024079">
    <property type="entry name" value="MetalloPept_cat_dom_sf"/>
</dbReference>
<evidence type="ECO:0000259" key="2">
    <source>
        <dbReference type="Pfam" id="PF16313"/>
    </source>
</evidence>
<feature type="domain" description="EcxA zinc-binding" evidence="2">
    <location>
        <begin position="436"/>
        <end position="743"/>
    </location>
</feature>
<keyword evidence="6" id="KW-1185">Reference proteome</keyword>
<gene>
    <name evidence="5" type="ORF">H8B17_00380</name>
</gene>
<dbReference type="InterPro" id="IPR034032">
    <property type="entry name" value="Zn_MMP-like_bac"/>
</dbReference>
<organism evidence="5 6">
    <name type="scientific">Sphingobacterium arenae</name>
    <dbReference type="NCBI Taxonomy" id="1280598"/>
    <lineage>
        <taxon>Bacteria</taxon>
        <taxon>Pseudomonadati</taxon>
        <taxon>Bacteroidota</taxon>
        <taxon>Sphingobacteriia</taxon>
        <taxon>Sphingobacteriales</taxon>
        <taxon>Sphingobacteriaceae</taxon>
        <taxon>Sphingobacterium</taxon>
    </lineage>
</organism>
<reference evidence="5 6" key="1">
    <citation type="submission" date="2020-08" db="EMBL/GenBank/DDBJ databases">
        <title>Sphingobacterium sp. DN00404 isolated from aquaculture water.</title>
        <authorList>
            <person name="Zhang M."/>
        </authorList>
    </citation>
    <scope>NUCLEOTIDE SEQUENCE [LARGE SCALE GENOMIC DNA]</scope>
    <source>
        <strain evidence="5 6">KCTC 32294</strain>
    </source>
</reference>
<evidence type="ECO:0000259" key="4">
    <source>
        <dbReference type="Pfam" id="PF17162"/>
    </source>
</evidence>